<reference evidence="2 3" key="1">
    <citation type="submission" date="2016-10" db="EMBL/GenBank/DDBJ databases">
        <title>The genome of Paramicrosporidium saccamoebae is the missing link in understanding Cryptomycota and Microsporidia evolution.</title>
        <authorList>
            <person name="Quandt C.A."/>
            <person name="Beaudet D."/>
            <person name="Corsaro D."/>
            <person name="Michel R."/>
            <person name="Corradi N."/>
            <person name="James T."/>
        </authorList>
    </citation>
    <scope>NUCLEOTIDE SEQUENCE [LARGE SCALE GENOMIC DNA]</scope>
    <source>
        <strain evidence="2 3">KSL3</strain>
    </source>
</reference>
<protein>
    <submittedName>
        <fullName evidence="2">DNA primase</fullName>
    </submittedName>
</protein>
<evidence type="ECO:0000313" key="2">
    <source>
        <dbReference type="EMBL" id="PJF16691.1"/>
    </source>
</evidence>
<dbReference type="OrthoDB" id="19606at2759"/>
<dbReference type="InterPro" id="IPR002755">
    <property type="entry name" value="DNA_primase_S"/>
</dbReference>
<accession>A0A2H9TG35</accession>
<evidence type="ECO:0000313" key="3">
    <source>
        <dbReference type="Proteomes" id="UP000240830"/>
    </source>
</evidence>
<comment type="similarity">
    <text evidence="1">Belongs to the eukaryotic-type primase small subunit family.</text>
</comment>
<dbReference type="AlphaFoldDB" id="A0A2H9TG35"/>
<dbReference type="Gene3D" id="3.90.920.10">
    <property type="entry name" value="DNA primase, PRIM domain"/>
    <property type="match status" value="1"/>
</dbReference>
<dbReference type="GO" id="GO:0006269">
    <property type="term" value="P:DNA replication, synthesis of primer"/>
    <property type="evidence" value="ECO:0007669"/>
    <property type="project" value="InterPro"/>
</dbReference>
<evidence type="ECO:0000256" key="1">
    <source>
        <dbReference type="ARBA" id="ARBA00009762"/>
    </source>
</evidence>
<dbReference type="SUPFAM" id="SSF56747">
    <property type="entry name" value="Prim-pol domain"/>
    <property type="match status" value="1"/>
</dbReference>
<dbReference type="Pfam" id="PF01896">
    <property type="entry name" value="DNA_primase_S"/>
    <property type="match status" value="1"/>
</dbReference>
<dbReference type="GO" id="GO:0003899">
    <property type="term" value="F:DNA-directed RNA polymerase activity"/>
    <property type="evidence" value="ECO:0007669"/>
    <property type="project" value="InterPro"/>
</dbReference>
<name>A0A2H9TG35_9FUNG</name>
<sequence>MLADNSSMDMEIDDNILRDCEEFIADLDSQVSAPLAPVQSPTRPTERKTLAGANFCPLERELVFDIDMTDYNDVRTCCQYKASITISNLKGQERMQKMLEILGAGRQDYRCRTARFRKFTGLIVDDFGFENILWVFSGRRGVHCWVSDARARQMSLSARKSIVSYLEMAKVAI</sequence>
<dbReference type="Proteomes" id="UP000240830">
    <property type="component" value="Unassembled WGS sequence"/>
</dbReference>
<organism evidence="2 3">
    <name type="scientific">Paramicrosporidium saccamoebae</name>
    <dbReference type="NCBI Taxonomy" id="1246581"/>
    <lineage>
        <taxon>Eukaryota</taxon>
        <taxon>Fungi</taxon>
        <taxon>Fungi incertae sedis</taxon>
        <taxon>Cryptomycota</taxon>
        <taxon>Cryptomycota incertae sedis</taxon>
        <taxon>Paramicrosporidium</taxon>
    </lineage>
</organism>
<keyword evidence="3" id="KW-1185">Reference proteome</keyword>
<proteinExistence type="inferred from homology"/>
<comment type="caution">
    <text evidence="2">The sequence shown here is derived from an EMBL/GenBank/DDBJ whole genome shotgun (WGS) entry which is preliminary data.</text>
</comment>
<dbReference type="EMBL" id="MTSL01000208">
    <property type="protein sequence ID" value="PJF16691.1"/>
    <property type="molecule type" value="Genomic_DNA"/>
</dbReference>
<dbReference type="PANTHER" id="PTHR10536">
    <property type="entry name" value="DNA PRIMASE SMALL SUBUNIT"/>
    <property type="match status" value="1"/>
</dbReference>
<gene>
    <name evidence="2" type="ORF">PSACC_03478</name>
</gene>
<dbReference type="STRING" id="1246581.A0A2H9TG35"/>